<gene>
    <name evidence="1" type="ORF">AGRA3207_003738</name>
</gene>
<evidence type="ECO:0000313" key="2">
    <source>
        <dbReference type="Proteomes" id="UP001049518"/>
    </source>
</evidence>
<evidence type="ECO:0000313" key="1">
    <source>
        <dbReference type="EMBL" id="QXJ22692.1"/>
    </source>
</evidence>
<dbReference type="EMBL" id="CP059572">
    <property type="protein sequence ID" value="QXJ22692.1"/>
    <property type="molecule type" value="Genomic_DNA"/>
</dbReference>
<protein>
    <submittedName>
        <fullName evidence="1">Uncharacterized protein</fullName>
    </submittedName>
</protein>
<organism evidence="1 2">
    <name type="scientific">Actinomadura graeca</name>
    <dbReference type="NCBI Taxonomy" id="2750812"/>
    <lineage>
        <taxon>Bacteria</taxon>
        <taxon>Bacillati</taxon>
        <taxon>Actinomycetota</taxon>
        <taxon>Actinomycetes</taxon>
        <taxon>Streptosporangiales</taxon>
        <taxon>Thermomonosporaceae</taxon>
        <taxon>Actinomadura</taxon>
    </lineage>
</organism>
<proteinExistence type="predicted"/>
<dbReference type="RefSeq" id="WP_231336024.1">
    <property type="nucleotide sequence ID" value="NZ_CP059572.1"/>
</dbReference>
<keyword evidence="2" id="KW-1185">Reference proteome</keyword>
<name>A0ABX8QZ32_9ACTN</name>
<accession>A0ABX8QZ32</accession>
<reference evidence="1" key="1">
    <citation type="submission" date="2020-07" db="EMBL/GenBank/DDBJ databases">
        <authorList>
            <person name="Tarantini F.S."/>
            <person name="Hong K.W."/>
            <person name="Chan K.G."/>
        </authorList>
    </citation>
    <scope>NUCLEOTIDE SEQUENCE</scope>
    <source>
        <strain evidence="1">32-07</strain>
    </source>
</reference>
<dbReference type="Proteomes" id="UP001049518">
    <property type="component" value="Chromosome"/>
</dbReference>
<sequence>MGDTYALTLYNRSPQPSLTFAVFAVMPVKSGQRDASNVYPLVWLACPLNEGNQVTFTWTLDFSLGFARHGCQEDRPWRNEGEPFPVRYDDTILNSALLDHPNDDYTFTRPEKAHPIRPPRIYLDTTGLIPPWTLEDGPSVGLAIVGGEQDETPEPTPAIVTDSGPDLLHTFDLDPAYYIHAGQDPARTMVALDTVTTFQQVTFPTQPCEQWTLDASNNWLHGPPH</sequence>